<name>A0A813QNM3_ADIRI</name>
<gene>
    <name evidence="2" type="ORF">EDS130_LOCUS3223</name>
</gene>
<organism evidence="2 3">
    <name type="scientific">Adineta ricciae</name>
    <name type="common">Rotifer</name>
    <dbReference type="NCBI Taxonomy" id="249248"/>
    <lineage>
        <taxon>Eukaryota</taxon>
        <taxon>Metazoa</taxon>
        <taxon>Spiralia</taxon>
        <taxon>Gnathifera</taxon>
        <taxon>Rotifera</taxon>
        <taxon>Eurotatoria</taxon>
        <taxon>Bdelloidea</taxon>
        <taxon>Adinetida</taxon>
        <taxon>Adinetidae</taxon>
        <taxon>Adineta</taxon>
    </lineage>
</organism>
<sequence>MAYTPRNSNPDNRYEFRSENPTVSRLVRPSDDLHTSDRQTFDSSLTPNRRREDDLRRTKDSAYESIQRSRDDQYSNQQEIERRSSDYSRRVPTANIIVDPTRRPGDGNPRTCVMEINIAVSMGGNRPPQASVISSNILSKPPNIRSTATIDGARYIDLSLQSPNYTAQLATDGVLHDTSSSSQKHMSYDRTNK</sequence>
<evidence type="ECO:0000313" key="3">
    <source>
        <dbReference type="Proteomes" id="UP000663852"/>
    </source>
</evidence>
<evidence type="ECO:0000256" key="1">
    <source>
        <dbReference type="SAM" id="MobiDB-lite"/>
    </source>
</evidence>
<feature type="compositionally biased region" description="Polar residues" evidence="1">
    <location>
        <begin position="1"/>
        <end position="11"/>
    </location>
</feature>
<dbReference type="OrthoDB" id="10029408at2759"/>
<dbReference type="Proteomes" id="UP000663852">
    <property type="component" value="Unassembled WGS sequence"/>
</dbReference>
<feature type="compositionally biased region" description="Basic and acidic residues" evidence="1">
    <location>
        <begin position="28"/>
        <end position="40"/>
    </location>
</feature>
<proteinExistence type="predicted"/>
<evidence type="ECO:0000313" key="2">
    <source>
        <dbReference type="EMBL" id="CAF0769435.1"/>
    </source>
</evidence>
<comment type="caution">
    <text evidence="2">The sequence shown here is derived from an EMBL/GenBank/DDBJ whole genome shotgun (WGS) entry which is preliminary data.</text>
</comment>
<feature type="region of interest" description="Disordered" evidence="1">
    <location>
        <begin position="1"/>
        <end position="88"/>
    </location>
</feature>
<feature type="compositionally biased region" description="Basic and acidic residues" evidence="1">
    <location>
        <begin position="49"/>
        <end position="88"/>
    </location>
</feature>
<dbReference type="AlphaFoldDB" id="A0A813QNM3"/>
<accession>A0A813QNM3</accession>
<dbReference type="EMBL" id="CAJNOJ010000008">
    <property type="protein sequence ID" value="CAF0769435.1"/>
    <property type="molecule type" value="Genomic_DNA"/>
</dbReference>
<reference evidence="2" key="1">
    <citation type="submission" date="2021-02" db="EMBL/GenBank/DDBJ databases">
        <authorList>
            <person name="Nowell W R."/>
        </authorList>
    </citation>
    <scope>NUCLEOTIDE SEQUENCE</scope>
</reference>
<protein>
    <submittedName>
        <fullName evidence="2">Uncharacterized protein</fullName>
    </submittedName>
</protein>